<keyword evidence="1" id="KW-0472">Membrane</keyword>
<evidence type="ECO:0000256" key="1">
    <source>
        <dbReference type="SAM" id="Phobius"/>
    </source>
</evidence>
<comment type="caution">
    <text evidence="2">The sequence shown here is derived from an EMBL/GenBank/DDBJ whole genome shotgun (WGS) entry which is preliminary data.</text>
</comment>
<keyword evidence="3" id="KW-1185">Reference proteome</keyword>
<keyword evidence="1" id="KW-1133">Transmembrane helix</keyword>
<proteinExistence type="predicted"/>
<feature type="transmembrane region" description="Helical" evidence="1">
    <location>
        <begin position="178"/>
        <end position="197"/>
    </location>
</feature>
<organism evidence="2 3">
    <name type="scientific">Amycolatopsis minnesotensis</name>
    <dbReference type="NCBI Taxonomy" id="337894"/>
    <lineage>
        <taxon>Bacteria</taxon>
        <taxon>Bacillati</taxon>
        <taxon>Actinomycetota</taxon>
        <taxon>Actinomycetes</taxon>
        <taxon>Pseudonocardiales</taxon>
        <taxon>Pseudonocardiaceae</taxon>
        <taxon>Amycolatopsis</taxon>
    </lineage>
</organism>
<feature type="transmembrane region" description="Helical" evidence="1">
    <location>
        <begin position="203"/>
        <end position="220"/>
    </location>
</feature>
<dbReference type="InterPro" id="IPR010699">
    <property type="entry name" value="DUF1275"/>
</dbReference>
<sequence>MELPVSRRWAVGALLALTMATGVIDAVCYLRLGKVFVANMTGNIVFLGVSLSPGTGFSIAGSLVALAGFVIGAAVGGRLGRRFRGSPRRWLGLAFGVESAVLLVIAALVLVGVLDGAGPVLVKVFVGVLGVCFGFQNATILVLSPPDLTTTVLTRTLTGLVADGVLGGGKDAKIHRRLGSVVAIFAGAGVGALLLRVSFSGTLLFAVVLVASAGLVFVLAPD</sequence>
<protein>
    <submittedName>
        <fullName evidence="2">YoaK family protein</fullName>
    </submittedName>
</protein>
<evidence type="ECO:0000313" key="2">
    <source>
        <dbReference type="EMBL" id="GAA1982637.1"/>
    </source>
</evidence>
<evidence type="ECO:0000313" key="3">
    <source>
        <dbReference type="Proteomes" id="UP001501116"/>
    </source>
</evidence>
<dbReference type="EMBL" id="BAAANN010000037">
    <property type="protein sequence ID" value="GAA1982637.1"/>
    <property type="molecule type" value="Genomic_DNA"/>
</dbReference>
<keyword evidence="1" id="KW-0812">Transmembrane</keyword>
<feature type="transmembrane region" description="Helical" evidence="1">
    <location>
        <begin position="120"/>
        <end position="143"/>
    </location>
</feature>
<dbReference type="PANTHER" id="PTHR37488">
    <property type="entry name" value="DUF1275 DOMAIN-CONTAINING PROTEIN"/>
    <property type="match status" value="1"/>
</dbReference>
<dbReference type="Pfam" id="PF06912">
    <property type="entry name" value="DUF1275"/>
    <property type="match status" value="1"/>
</dbReference>
<gene>
    <name evidence="2" type="ORF">GCM10009754_69490</name>
</gene>
<accession>A0ABN2S948</accession>
<feature type="transmembrane region" description="Helical" evidence="1">
    <location>
        <begin position="57"/>
        <end position="79"/>
    </location>
</feature>
<dbReference type="PANTHER" id="PTHR37488:SF2">
    <property type="entry name" value="DUF1275 DOMAIN-CONTAINING PROTEIN"/>
    <property type="match status" value="1"/>
</dbReference>
<name>A0ABN2S948_9PSEU</name>
<feature type="transmembrane region" description="Helical" evidence="1">
    <location>
        <begin position="91"/>
        <end position="114"/>
    </location>
</feature>
<dbReference type="Proteomes" id="UP001501116">
    <property type="component" value="Unassembled WGS sequence"/>
</dbReference>
<dbReference type="RefSeq" id="WP_344428860.1">
    <property type="nucleotide sequence ID" value="NZ_BAAANN010000037.1"/>
</dbReference>
<reference evidence="2 3" key="1">
    <citation type="journal article" date="2019" name="Int. J. Syst. Evol. Microbiol.">
        <title>The Global Catalogue of Microorganisms (GCM) 10K type strain sequencing project: providing services to taxonomists for standard genome sequencing and annotation.</title>
        <authorList>
            <consortium name="The Broad Institute Genomics Platform"/>
            <consortium name="The Broad Institute Genome Sequencing Center for Infectious Disease"/>
            <person name="Wu L."/>
            <person name="Ma J."/>
        </authorList>
    </citation>
    <scope>NUCLEOTIDE SEQUENCE [LARGE SCALE GENOMIC DNA]</scope>
    <source>
        <strain evidence="2 3">JCM 14545</strain>
    </source>
</reference>